<keyword evidence="2" id="KW-1185">Reference proteome</keyword>
<sequence length="910" mass="102242">MDNLEEDDFLVQRGASPVPKNKFKRLRKGKASPPRRQKPISSLLASERDVEEDSPTWAQAFRTKERLASLESTDEPLEEARRLQKNSFLQAEEILDACAEDPSEMPFDASPIRVTSLQTTLLDACTRTGSEDSAGTQAEGAALKACHSVEGDHGSDRLIRQSLAVSEASHSNKINQDYDVQSPVSIASKETVEEASKITKKFSSKADEARHSPEGTMLKQQEETAMHLVANNNKKIEKNRLKKRGSKSFKSTKLREKQETVTHSGMREAGSKTIRNQRQVTHGGETDELDDNDEEALISFLHREAKTIKANCESSMKITTVKPKEAGSNTREASIVKKPKKELVEEIHAESQRLLRETRGVAFTPEPIAQKSLMNVLERIRLRKLQHSQLALYELCFDENTSASLLDAPRISSVGHHQYEDNIQIIEHVEVATNANSTEVVAFGDIYESTLHYEHKNSHNHNHGGNTFRPPIEDTQDLFCSSEIGPDDYLEESSFNANNSLKLGINLHLDTETQDEELDRLYDEEFNIEKFTVLSEQPVQHVNSAKASLLKELLDDEAEEDEDFRCESGDEDEDADDKIDDLIAPPEEEAATECSRRSRLHRKWLEQKDEAMTDDILFRLKTGWKPRVRDQKSSFLDEDFNCSNGDNTDIHRGGSAAEPNIDSVVLGTKQTNLMDSKDDSSMEKDDVSNLPDVVEQSESSEDEKVEEKLFQQRLLKESEDQEAFLSPAEDDTSREVLGFINKVNVPPTKTKPSAGLSDIQVFVTNSSSSGNTKSSFLGRMLSSSLPSSHRQGFGNSRSFIFGRDDSNSSHGFPDNENLEATLSKDTPSDEGWKENRKKHREPILTNLTQISKIGSTGPSLFEILKRQATELDRGLQERNTNVIAEKGHLFRNISMFSRSFRQSKINKNSE</sequence>
<evidence type="ECO:0000313" key="1">
    <source>
        <dbReference type="EMBL" id="KAJ7535600.1"/>
    </source>
</evidence>
<name>A0ACC2C0Q9_DIPCM</name>
<organism evidence="1 2">
    <name type="scientific">Diphasiastrum complanatum</name>
    <name type="common">Issler's clubmoss</name>
    <name type="synonym">Lycopodium complanatum</name>
    <dbReference type="NCBI Taxonomy" id="34168"/>
    <lineage>
        <taxon>Eukaryota</taxon>
        <taxon>Viridiplantae</taxon>
        <taxon>Streptophyta</taxon>
        <taxon>Embryophyta</taxon>
        <taxon>Tracheophyta</taxon>
        <taxon>Lycopodiopsida</taxon>
        <taxon>Lycopodiales</taxon>
        <taxon>Lycopodiaceae</taxon>
        <taxon>Lycopodioideae</taxon>
        <taxon>Diphasiastrum</taxon>
    </lineage>
</organism>
<proteinExistence type="predicted"/>
<evidence type="ECO:0000313" key="2">
    <source>
        <dbReference type="Proteomes" id="UP001162992"/>
    </source>
</evidence>
<dbReference type="EMBL" id="CM055103">
    <property type="protein sequence ID" value="KAJ7535600.1"/>
    <property type="molecule type" value="Genomic_DNA"/>
</dbReference>
<accession>A0ACC2C0Q9</accession>
<dbReference type="Proteomes" id="UP001162992">
    <property type="component" value="Chromosome 12"/>
</dbReference>
<comment type="caution">
    <text evidence="1">The sequence shown here is derived from an EMBL/GenBank/DDBJ whole genome shotgun (WGS) entry which is preliminary data.</text>
</comment>
<reference evidence="2" key="1">
    <citation type="journal article" date="2024" name="Proc. Natl. Acad. Sci. U.S.A.">
        <title>Extraordinary preservation of gene collinearity over three hundred million years revealed in homosporous lycophytes.</title>
        <authorList>
            <person name="Li C."/>
            <person name="Wickell D."/>
            <person name="Kuo L.Y."/>
            <person name="Chen X."/>
            <person name="Nie B."/>
            <person name="Liao X."/>
            <person name="Peng D."/>
            <person name="Ji J."/>
            <person name="Jenkins J."/>
            <person name="Williams M."/>
            <person name="Shu S."/>
            <person name="Plott C."/>
            <person name="Barry K."/>
            <person name="Rajasekar S."/>
            <person name="Grimwood J."/>
            <person name="Han X."/>
            <person name="Sun S."/>
            <person name="Hou Z."/>
            <person name="He W."/>
            <person name="Dai G."/>
            <person name="Sun C."/>
            <person name="Schmutz J."/>
            <person name="Leebens-Mack J.H."/>
            <person name="Li F.W."/>
            <person name="Wang L."/>
        </authorList>
    </citation>
    <scope>NUCLEOTIDE SEQUENCE [LARGE SCALE GENOMIC DNA]</scope>
    <source>
        <strain evidence="2">cv. PW_Plant_1</strain>
    </source>
</reference>
<gene>
    <name evidence="1" type="ORF">O6H91_12G039700</name>
</gene>
<protein>
    <submittedName>
        <fullName evidence="1">Uncharacterized protein</fullName>
    </submittedName>
</protein>